<dbReference type="GO" id="GO:0042811">
    <property type="term" value="P:pheromone biosynthetic process"/>
    <property type="evidence" value="ECO:0007669"/>
    <property type="project" value="UniProtKB-ARBA"/>
</dbReference>
<proteinExistence type="predicted"/>
<dbReference type="InterPro" id="IPR008949">
    <property type="entry name" value="Isoprenoid_synthase_dom_sf"/>
</dbReference>
<dbReference type="EMBL" id="CAJPIZ010046344">
    <property type="protein sequence ID" value="CAG2122319.1"/>
    <property type="molecule type" value="Genomic_DNA"/>
</dbReference>
<name>A0A7R9QKG6_9ACAR</name>
<evidence type="ECO:0000313" key="3">
    <source>
        <dbReference type="EMBL" id="CAD7649156.1"/>
    </source>
</evidence>
<gene>
    <name evidence="3" type="ORF">OSB1V03_LOCUS22265</name>
</gene>
<dbReference type="GO" id="GO:0004659">
    <property type="term" value="F:prenyltransferase activity"/>
    <property type="evidence" value="ECO:0007669"/>
    <property type="project" value="InterPro"/>
</dbReference>
<dbReference type="EMBL" id="OC900919">
    <property type="protein sequence ID" value="CAD7649156.1"/>
    <property type="molecule type" value="Genomic_DNA"/>
</dbReference>
<organism evidence="3">
    <name type="scientific">Medioppia subpectinata</name>
    <dbReference type="NCBI Taxonomy" id="1979941"/>
    <lineage>
        <taxon>Eukaryota</taxon>
        <taxon>Metazoa</taxon>
        <taxon>Ecdysozoa</taxon>
        <taxon>Arthropoda</taxon>
        <taxon>Chelicerata</taxon>
        <taxon>Arachnida</taxon>
        <taxon>Acari</taxon>
        <taxon>Acariformes</taxon>
        <taxon>Sarcoptiformes</taxon>
        <taxon>Oribatida</taxon>
        <taxon>Brachypylina</taxon>
        <taxon>Oppioidea</taxon>
        <taxon>Oppiidae</taxon>
        <taxon>Medioppia</taxon>
    </lineage>
</organism>
<dbReference type="GO" id="GO:0008299">
    <property type="term" value="P:isoprenoid biosynthetic process"/>
    <property type="evidence" value="ECO:0007669"/>
    <property type="project" value="InterPro"/>
</dbReference>
<evidence type="ECO:0000256" key="1">
    <source>
        <dbReference type="ARBA" id="ARBA00022723"/>
    </source>
</evidence>
<dbReference type="InterPro" id="IPR000092">
    <property type="entry name" value="Polyprenyl_synt"/>
</dbReference>
<accession>A0A7R9QKG6</accession>
<reference evidence="3" key="1">
    <citation type="submission" date="2020-11" db="EMBL/GenBank/DDBJ databases">
        <authorList>
            <person name="Tran Van P."/>
        </authorList>
    </citation>
    <scope>NUCLEOTIDE SEQUENCE</scope>
</reference>
<keyword evidence="1" id="KW-0479">Metal-binding</keyword>
<evidence type="ECO:0000256" key="2">
    <source>
        <dbReference type="ARBA" id="ARBA00022842"/>
    </source>
</evidence>
<evidence type="ECO:0000313" key="4">
    <source>
        <dbReference type="Proteomes" id="UP000759131"/>
    </source>
</evidence>
<feature type="non-terminal residue" evidence="3">
    <location>
        <position position="1"/>
    </location>
</feature>
<dbReference type="SUPFAM" id="SSF48576">
    <property type="entry name" value="Terpenoid synthases"/>
    <property type="match status" value="1"/>
</dbReference>
<dbReference type="OrthoDB" id="6921389at2759"/>
<dbReference type="PANTHER" id="PTHR12001">
    <property type="entry name" value="GERANYLGERANYL PYROPHOSPHATE SYNTHASE"/>
    <property type="match status" value="1"/>
</dbReference>
<feature type="non-terminal residue" evidence="3">
    <location>
        <position position="88"/>
    </location>
</feature>
<keyword evidence="2" id="KW-0460">Magnesium</keyword>
<dbReference type="GO" id="GO:0046872">
    <property type="term" value="F:metal ion binding"/>
    <property type="evidence" value="ECO:0007669"/>
    <property type="project" value="UniProtKB-KW"/>
</dbReference>
<dbReference type="Proteomes" id="UP000759131">
    <property type="component" value="Unassembled WGS sequence"/>
</dbReference>
<dbReference type="Gene3D" id="1.10.600.10">
    <property type="entry name" value="Farnesyl Diphosphate Synthase"/>
    <property type="match status" value="1"/>
</dbReference>
<keyword evidence="4" id="KW-1185">Reference proteome</keyword>
<dbReference type="Pfam" id="PF00348">
    <property type="entry name" value="polyprenyl_synt"/>
    <property type="match status" value="1"/>
</dbReference>
<sequence>DLANLKSNEYIENKTFAEDLTEGKFSYPIVHAIQNYPHDSSLINILRQRTKNIELKKFAVNKLEELGSIDYTYEALRHFKREIMNDLQ</sequence>
<protein>
    <submittedName>
        <fullName evidence="3">Uncharacterized protein</fullName>
    </submittedName>
</protein>
<dbReference type="AlphaFoldDB" id="A0A7R9QKG6"/>
<dbReference type="PANTHER" id="PTHR12001:SF44">
    <property type="entry name" value="GERANYLGERANYL PYROPHOSPHATE SYNTHASE"/>
    <property type="match status" value="1"/>
</dbReference>